<dbReference type="Gene3D" id="3.40.50.10490">
    <property type="entry name" value="Glucose-6-phosphate isomerase like protein, domain 1"/>
    <property type="match status" value="2"/>
</dbReference>
<comment type="pathway">
    <text evidence="7">Carbohydrate biosynthesis; gluconeogenesis.</text>
</comment>
<evidence type="ECO:0000256" key="8">
    <source>
        <dbReference type="RuleBase" id="RU000612"/>
    </source>
</evidence>
<keyword evidence="5 7" id="KW-0413">Isomerase</keyword>
<dbReference type="GO" id="GO:0097367">
    <property type="term" value="F:carbohydrate derivative binding"/>
    <property type="evidence" value="ECO:0007669"/>
    <property type="project" value="InterPro"/>
</dbReference>
<protein>
    <recommendedName>
        <fullName evidence="7">Glucose-6-phosphate isomerase</fullName>
        <shortName evidence="7">GPI</shortName>
        <ecNumber evidence="7">5.3.1.9</ecNumber>
    </recommendedName>
    <alternativeName>
        <fullName evidence="7">Phosphoglucose isomerase</fullName>
        <shortName evidence="7">PGI</shortName>
    </alternativeName>
    <alternativeName>
        <fullName evidence="7">Phosphohexose isomerase</fullName>
        <shortName evidence="7">PHI</shortName>
    </alternativeName>
</protein>
<dbReference type="STRING" id="43678.OJAG_38530"/>
<dbReference type="GO" id="GO:0005829">
    <property type="term" value="C:cytosol"/>
    <property type="evidence" value="ECO:0007669"/>
    <property type="project" value="TreeGrafter"/>
</dbReference>
<dbReference type="CDD" id="cd05015">
    <property type="entry name" value="SIS_PGI_1"/>
    <property type="match status" value="1"/>
</dbReference>
<comment type="caution">
    <text evidence="9">The sequence shown here is derived from an EMBL/GenBank/DDBJ whole genome shotgun (WGS) entry which is preliminary data.</text>
</comment>
<dbReference type="UniPathway" id="UPA00109">
    <property type="reaction ID" value="UER00181"/>
</dbReference>
<dbReference type="PRINTS" id="PR00662">
    <property type="entry name" value="G6PISOMERASE"/>
</dbReference>
<dbReference type="RefSeq" id="WP_197487146.1">
    <property type="nucleotide sequence ID" value="NZ_LRIE01000085.1"/>
</dbReference>
<dbReference type="UniPathway" id="UPA00138"/>
<dbReference type="NCBIfam" id="NF001211">
    <property type="entry name" value="PRK00179.1"/>
    <property type="match status" value="1"/>
</dbReference>
<comment type="pathway">
    <text evidence="1 7 8">Carbohydrate degradation; glycolysis; D-glyceraldehyde 3-phosphate and glycerone phosphate from D-glucose: step 2/4.</text>
</comment>
<evidence type="ECO:0000256" key="6">
    <source>
        <dbReference type="ARBA" id="ARBA00029321"/>
    </source>
</evidence>
<dbReference type="GO" id="GO:0004347">
    <property type="term" value="F:glucose-6-phosphate isomerase activity"/>
    <property type="evidence" value="ECO:0007669"/>
    <property type="project" value="UniProtKB-UniRule"/>
</dbReference>
<dbReference type="InterPro" id="IPR046348">
    <property type="entry name" value="SIS_dom_sf"/>
</dbReference>
<dbReference type="InterPro" id="IPR035482">
    <property type="entry name" value="SIS_PGI_2"/>
</dbReference>
<comment type="catalytic activity">
    <reaction evidence="6 7 8">
        <text>alpha-D-glucose 6-phosphate = beta-D-fructose 6-phosphate</text>
        <dbReference type="Rhea" id="RHEA:11816"/>
        <dbReference type="ChEBI" id="CHEBI:57634"/>
        <dbReference type="ChEBI" id="CHEBI:58225"/>
        <dbReference type="EC" id="5.3.1.9"/>
    </reaction>
</comment>
<dbReference type="PROSITE" id="PS00765">
    <property type="entry name" value="P_GLUCOSE_ISOMERASE_1"/>
    <property type="match status" value="1"/>
</dbReference>
<sequence>MSTASTPPIDATTTPSWADLTAHQAALTPDLRAWFAQDPGRAARLTFDAADLHVDLSKNLVTDETIALLVRLAQDVDLAGRRDAMFRGDHINVTEDRAVLHTALRRPSGASPALTVDGQDVDADVHRELAKVYAFAEKVRSGEWTGVTGERVRTVVNIGIGGSDLGPVMAYEALLPYKAEDLDVRFVSNIDPTDVAEKTAGLDPRTTLFIVASKTFGTLETLTNARLARDWLWTELAAVDALDDSDEARTAAVGKHFVAVSTALDKVAAFGIDPANAFGFWDWVGGRYSVDSAIGTSLAIAIGPARFEEFLAGFHAIDEHFRTTPIEQNVPALMGLLNVWNVNFLGAHTHAVLPYAQYLHRFPAYLQQLTMESNGKSVRWDGSPVTTETGEVFWGEPGTNGQHAFYQLIHQGTRLVPADFIAVANPAHPLVDTAAGDEPVDVHSLFLANFFAQTKALAFGKTADEVRAEGTAEDLVSARVFSGNRPTTSILAPALTPSVLGQLIALYEHITFVQGVVWGIDSFDQWGVELGKKLANEIAPAVTGDATALAAQDPSTQALIGWYLEQRS</sequence>
<keyword evidence="4 7" id="KW-0324">Glycolysis</keyword>
<keyword evidence="7" id="KW-0963">Cytoplasm</keyword>
<evidence type="ECO:0000256" key="5">
    <source>
        <dbReference type="ARBA" id="ARBA00023235"/>
    </source>
</evidence>
<evidence type="ECO:0000256" key="1">
    <source>
        <dbReference type="ARBA" id="ARBA00004926"/>
    </source>
</evidence>
<dbReference type="EMBL" id="LRIE01000085">
    <property type="protein sequence ID" value="KZM33533.1"/>
    <property type="molecule type" value="Genomic_DNA"/>
</dbReference>
<comment type="similarity">
    <text evidence="2 7 8">Belongs to the GPI family.</text>
</comment>
<feature type="active site" description="Proton donor" evidence="7">
    <location>
        <position position="372"/>
    </location>
</feature>
<comment type="subcellular location">
    <subcellularLocation>
        <location evidence="7">Cytoplasm</location>
    </subcellularLocation>
</comment>
<dbReference type="Pfam" id="PF00342">
    <property type="entry name" value="PGI"/>
    <property type="match status" value="1"/>
</dbReference>
<reference evidence="9 10" key="1">
    <citation type="submission" date="2016-01" db="EMBL/GenBank/DDBJ databases">
        <title>Genome sequence of Oerskovia enterophila VJag, an agar and cellulose degrading bacterium.</title>
        <authorList>
            <person name="Poehlein A."/>
            <person name="Jag V."/>
            <person name="Bengelsdorf F."/>
            <person name="Duerre P."/>
            <person name="Daniel R."/>
        </authorList>
    </citation>
    <scope>NUCLEOTIDE SEQUENCE [LARGE SCALE GENOMIC DNA]</scope>
    <source>
        <strain evidence="9 10">VJag</strain>
    </source>
</reference>
<evidence type="ECO:0000256" key="3">
    <source>
        <dbReference type="ARBA" id="ARBA00022432"/>
    </source>
</evidence>
<feature type="active site" evidence="7">
    <location>
        <position position="403"/>
    </location>
</feature>
<organism evidence="9 10">
    <name type="scientific">Oerskovia enterophila</name>
    <dbReference type="NCBI Taxonomy" id="43678"/>
    <lineage>
        <taxon>Bacteria</taxon>
        <taxon>Bacillati</taxon>
        <taxon>Actinomycetota</taxon>
        <taxon>Actinomycetes</taxon>
        <taxon>Micrococcales</taxon>
        <taxon>Cellulomonadaceae</taxon>
        <taxon>Oerskovia</taxon>
    </lineage>
</organism>
<dbReference type="AlphaFoldDB" id="A0A163PV58"/>
<dbReference type="PROSITE" id="PS51463">
    <property type="entry name" value="P_GLUCOSE_ISOMERASE_3"/>
    <property type="match status" value="1"/>
</dbReference>
<evidence type="ECO:0000313" key="9">
    <source>
        <dbReference type="EMBL" id="KZM33533.1"/>
    </source>
</evidence>
<dbReference type="Proteomes" id="UP000076447">
    <property type="component" value="Unassembled WGS sequence"/>
</dbReference>
<dbReference type="HAMAP" id="MF_00473">
    <property type="entry name" value="G6P_isomerase"/>
    <property type="match status" value="1"/>
</dbReference>
<evidence type="ECO:0000256" key="2">
    <source>
        <dbReference type="ARBA" id="ARBA00006604"/>
    </source>
</evidence>
<dbReference type="InterPro" id="IPR023096">
    <property type="entry name" value="G6P_Isomerase_C"/>
</dbReference>
<accession>A0A163PV58</accession>
<keyword evidence="3 7" id="KW-0312">Gluconeogenesis</keyword>
<dbReference type="GO" id="GO:0051156">
    <property type="term" value="P:glucose 6-phosphate metabolic process"/>
    <property type="evidence" value="ECO:0007669"/>
    <property type="project" value="TreeGrafter"/>
</dbReference>
<dbReference type="InterPro" id="IPR035476">
    <property type="entry name" value="SIS_PGI_1"/>
</dbReference>
<dbReference type="PANTHER" id="PTHR11469:SF1">
    <property type="entry name" value="GLUCOSE-6-PHOSPHATE ISOMERASE"/>
    <property type="match status" value="1"/>
</dbReference>
<dbReference type="PATRIC" id="fig|43678.3.peg.4024"/>
<dbReference type="EC" id="5.3.1.9" evidence="7"/>
<dbReference type="InterPro" id="IPR001672">
    <property type="entry name" value="G6P_Isomerase"/>
</dbReference>
<dbReference type="GO" id="GO:0006094">
    <property type="term" value="P:gluconeogenesis"/>
    <property type="evidence" value="ECO:0007669"/>
    <property type="project" value="UniProtKB-UniRule"/>
</dbReference>
<dbReference type="GO" id="GO:0048029">
    <property type="term" value="F:monosaccharide binding"/>
    <property type="evidence" value="ECO:0007669"/>
    <property type="project" value="TreeGrafter"/>
</dbReference>
<feature type="active site" evidence="7">
    <location>
        <position position="532"/>
    </location>
</feature>
<evidence type="ECO:0000313" key="10">
    <source>
        <dbReference type="Proteomes" id="UP000076447"/>
    </source>
</evidence>
<evidence type="ECO:0000256" key="4">
    <source>
        <dbReference type="ARBA" id="ARBA00023152"/>
    </source>
</evidence>
<name>A0A163PV58_9CELL</name>
<dbReference type="SUPFAM" id="SSF53697">
    <property type="entry name" value="SIS domain"/>
    <property type="match status" value="1"/>
</dbReference>
<evidence type="ECO:0000256" key="7">
    <source>
        <dbReference type="HAMAP-Rule" id="MF_00473"/>
    </source>
</evidence>
<dbReference type="Gene3D" id="1.10.1390.10">
    <property type="match status" value="1"/>
</dbReference>
<gene>
    <name evidence="7 9" type="primary">pgi</name>
    <name evidence="9" type="ORF">OJAG_38530</name>
</gene>
<proteinExistence type="inferred from homology"/>
<dbReference type="PROSITE" id="PS00174">
    <property type="entry name" value="P_GLUCOSE_ISOMERASE_2"/>
    <property type="match status" value="1"/>
</dbReference>
<comment type="function">
    <text evidence="7">Catalyzes the reversible isomerization of glucose-6-phosphate to fructose-6-phosphate.</text>
</comment>
<dbReference type="InterPro" id="IPR018189">
    <property type="entry name" value="Phosphoglucose_isomerase_CS"/>
</dbReference>
<dbReference type="PANTHER" id="PTHR11469">
    <property type="entry name" value="GLUCOSE-6-PHOSPHATE ISOMERASE"/>
    <property type="match status" value="1"/>
</dbReference>
<dbReference type="CDD" id="cd05016">
    <property type="entry name" value="SIS_PGI_2"/>
    <property type="match status" value="1"/>
</dbReference>
<dbReference type="GO" id="GO:0006096">
    <property type="term" value="P:glycolytic process"/>
    <property type="evidence" value="ECO:0007669"/>
    <property type="project" value="UniProtKB-UniRule"/>
</dbReference>